<dbReference type="RefSeq" id="YP_009639366.1">
    <property type="nucleotide sequence ID" value="NC_042349.1"/>
</dbReference>
<accession>A0A2I6UG54</accession>
<reference evidence="1 2" key="1">
    <citation type="submission" date="2017-07" db="EMBL/GenBank/DDBJ databases">
        <title>Characterization of ecologically diverse viruses infecting co-occurring strains of cosmopolitan hyperhalophilic Bacteroidetes.</title>
        <authorList>
            <person name="Villamor J."/>
            <person name="Ramos-Barbero M.D."/>
            <person name="Gonzalez-Torres P."/>
            <person name="Gabaldon T."/>
            <person name="Rollesso-Mora R."/>
            <person name="Meseguer I."/>
            <person name="Martinez-Garcia M."/>
            <person name="Santos F."/>
            <person name="Anton J."/>
        </authorList>
    </citation>
    <scope>NUCLEOTIDE SEQUENCE [LARGE SCALE GENOMIC DNA]</scope>
</reference>
<keyword evidence="2" id="KW-1185">Reference proteome</keyword>
<evidence type="ECO:0000313" key="1">
    <source>
        <dbReference type="EMBL" id="AUO78978.1"/>
    </source>
</evidence>
<organism evidence="1 2">
    <name type="scientific">Salinibacter phage M8CC-19</name>
    <dbReference type="NCBI Taxonomy" id="2681613"/>
    <lineage>
        <taxon>Viruses</taxon>
        <taxon>Duplodnaviria</taxon>
        <taxon>Heunggongvirae</taxon>
        <taxon>Uroviricota</taxon>
        <taxon>Caudoviricetes</taxon>
        <taxon>Kryptosalinivirus</taxon>
        <taxon>Kryptosalinivirus M8CC19</taxon>
    </lineage>
</organism>
<dbReference type="GeneID" id="40236158"/>
<protein>
    <submittedName>
        <fullName evidence="1">Uncharacterized protein</fullName>
    </submittedName>
</protein>
<name>A0A2I6UG54_9CAUD</name>
<dbReference type="KEGG" id="vg:40236158"/>
<sequence>MWLEDDPKTLYPNTVAAAMMDLVRDNPEGFAVDFFEQDVIVDGNQILASERVQERPIALFHVESLDAQNVNPEYQKDRIRVRVRLANHNPRHMEQQQQEAIVLAQRVRSRLQGREITPANCSPGVVDVTTAVQEDLNEPQLAVYFFFAEVIVTHNTT</sequence>
<dbReference type="Proteomes" id="UP000241693">
    <property type="component" value="Segment"/>
</dbReference>
<proteinExistence type="predicted"/>
<evidence type="ECO:0000313" key="2">
    <source>
        <dbReference type="Proteomes" id="UP000241693"/>
    </source>
</evidence>
<dbReference type="EMBL" id="MF580956">
    <property type="protein sequence ID" value="AUO78978.1"/>
    <property type="molecule type" value="Genomic_DNA"/>
</dbReference>